<organism evidence="1 2">
    <name type="scientific">Bursaphelenchus xylophilus</name>
    <name type="common">Pinewood nematode worm</name>
    <name type="synonym">Aphelenchoides xylophilus</name>
    <dbReference type="NCBI Taxonomy" id="6326"/>
    <lineage>
        <taxon>Eukaryota</taxon>
        <taxon>Metazoa</taxon>
        <taxon>Ecdysozoa</taxon>
        <taxon>Nematoda</taxon>
        <taxon>Chromadorea</taxon>
        <taxon>Rhabditida</taxon>
        <taxon>Tylenchina</taxon>
        <taxon>Tylenchomorpha</taxon>
        <taxon>Aphelenchoidea</taxon>
        <taxon>Aphelenchoididae</taxon>
        <taxon>Bursaphelenchus</taxon>
    </lineage>
</organism>
<comment type="caution">
    <text evidence="1">The sequence shown here is derived from an EMBL/GenBank/DDBJ whole genome shotgun (WGS) entry which is preliminary data.</text>
</comment>
<keyword evidence="2" id="KW-1185">Reference proteome</keyword>
<proteinExistence type="predicted"/>
<evidence type="ECO:0000313" key="1">
    <source>
        <dbReference type="EMBL" id="CAD5211936.1"/>
    </source>
</evidence>
<reference evidence="1" key="1">
    <citation type="submission" date="2020-09" db="EMBL/GenBank/DDBJ databases">
        <authorList>
            <person name="Kikuchi T."/>
        </authorList>
    </citation>
    <scope>NUCLEOTIDE SEQUENCE</scope>
    <source>
        <strain evidence="1">Ka4C1</strain>
    </source>
</reference>
<dbReference type="EMBL" id="CAJFCV020000001">
    <property type="protein sequence ID" value="CAG9089476.1"/>
    <property type="molecule type" value="Genomic_DNA"/>
</dbReference>
<name>A0A7I8XNF3_BURXY</name>
<dbReference type="EMBL" id="CAJFDI010000001">
    <property type="protein sequence ID" value="CAD5211936.1"/>
    <property type="molecule type" value="Genomic_DNA"/>
</dbReference>
<dbReference type="AlphaFoldDB" id="A0A7I8XNF3"/>
<sequence length="120" mass="13602">MYKNKWPHLDGGHDDRVRRCFTSTHIISWSDSTNTFAFLSLVRLSVAFNCSQNPCKPQISSAQQNLRMFNVCTGRCERRLSSHPNCMGRQLVEIRAGQYALLCKVSQVHSALSDLLCLTP</sequence>
<accession>A0A7I8XNF3</accession>
<evidence type="ECO:0000313" key="2">
    <source>
        <dbReference type="Proteomes" id="UP000659654"/>
    </source>
</evidence>
<dbReference type="Proteomes" id="UP000659654">
    <property type="component" value="Unassembled WGS sequence"/>
</dbReference>
<dbReference type="Proteomes" id="UP000582659">
    <property type="component" value="Unassembled WGS sequence"/>
</dbReference>
<protein>
    <submittedName>
        <fullName evidence="1">(pine wood nematode) hypothetical protein</fullName>
    </submittedName>
</protein>
<gene>
    <name evidence="1" type="ORF">BXYJ_LOCUS2670</name>
</gene>